<keyword evidence="1" id="KW-0812">Transmembrane</keyword>
<sequence length="205" mass="21749">MSTPQPERRWQVVYPLGRTDAMRAMGTVAAPLLAGFGLATLTMLITGDRPPRLGTVGIVAFAVGSTLFVFSIQFTFAGLLYAATPAERMAWEAGDEPVSAAAAARASDVQQKDTWLADRYFRSARSTYDAGILAHLCGLAAILVPRDGNAGRWIATGVVLAAIAVEVVWIVSAHRGRGPAWLLPGYRHARAALSIPVANPAEPPL</sequence>
<keyword evidence="1" id="KW-0472">Membrane</keyword>
<keyword evidence="3" id="KW-1185">Reference proteome</keyword>
<feature type="transmembrane region" description="Helical" evidence="1">
    <location>
        <begin position="21"/>
        <end position="46"/>
    </location>
</feature>
<name>A0A495JWG5_9ACTN</name>
<evidence type="ECO:0000313" key="3">
    <source>
        <dbReference type="Proteomes" id="UP000277671"/>
    </source>
</evidence>
<reference evidence="2 3" key="1">
    <citation type="submission" date="2018-10" db="EMBL/GenBank/DDBJ databases">
        <title>Sequencing the genomes of 1000 actinobacteria strains.</title>
        <authorList>
            <person name="Klenk H.-P."/>
        </authorList>
    </citation>
    <scope>NUCLEOTIDE SEQUENCE [LARGE SCALE GENOMIC DNA]</scope>
    <source>
        <strain evidence="2 3">DSM 45175</strain>
    </source>
</reference>
<dbReference type="AlphaFoldDB" id="A0A495JWG5"/>
<feature type="transmembrane region" description="Helical" evidence="1">
    <location>
        <begin position="150"/>
        <end position="171"/>
    </location>
</feature>
<evidence type="ECO:0000313" key="2">
    <source>
        <dbReference type="EMBL" id="RKR92928.1"/>
    </source>
</evidence>
<feature type="transmembrane region" description="Helical" evidence="1">
    <location>
        <begin position="58"/>
        <end position="82"/>
    </location>
</feature>
<comment type="caution">
    <text evidence="2">The sequence shown here is derived from an EMBL/GenBank/DDBJ whole genome shotgun (WGS) entry which is preliminary data.</text>
</comment>
<dbReference type="Proteomes" id="UP000277671">
    <property type="component" value="Unassembled WGS sequence"/>
</dbReference>
<dbReference type="OrthoDB" id="5187091at2"/>
<dbReference type="EMBL" id="RBKT01000001">
    <property type="protein sequence ID" value="RKR92928.1"/>
    <property type="molecule type" value="Genomic_DNA"/>
</dbReference>
<dbReference type="RefSeq" id="WP_121160893.1">
    <property type="nucleotide sequence ID" value="NZ_RBKT01000001.1"/>
</dbReference>
<protein>
    <submittedName>
        <fullName evidence="2">Uncharacterized protein</fullName>
    </submittedName>
</protein>
<keyword evidence="1" id="KW-1133">Transmembrane helix</keyword>
<gene>
    <name evidence="2" type="ORF">BDK92_7416</name>
</gene>
<evidence type="ECO:0000256" key="1">
    <source>
        <dbReference type="SAM" id="Phobius"/>
    </source>
</evidence>
<organism evidence="2 3">
    <name type="scientific">Micromonospora pisi</name>
    <dbReference type="NCBI Taxonomy" id="589240"/>
    <lineage>
        <taxon>Bacteria</taxon>
        <taxon>Bacillati</taxon>
        <taxon>Actinomycetota</taxon>
        <taxon>Actinomycetes</taxon>
        <taxon>Micromonosporales</taxon>
        <taxon>Micromonosporaceae</taxon>
        <taxon>Micromonospora</taxon>
    </lineage>
</organism>
<proteinExistence type="predicted"/>
<accession>A0A495JWG5</accession>